<dbReference type="RefSeq" id="XP_046011009.1">
    <property type="nucleotide sequence ID" value="XM_046151304.1"/>
</dbReference>
<keyword evidence="2" id="KW-1185">Reference proteome</keyword>
<gene>
    <name evidence="1" type="ORF">B0I36DRAFT_272139</name>
</gene>
<dbReference type="GeneID" id="70180850"/>
<dbReference type="AlphaFoldDB" id="A0A9P9BSD2"/>
<feature type="non-terminal residue" evidence="1">
    <location>
        <position position="100"/>
    </location>
</feature>
<protein>
    <submittedName>
        <fullName evidence="1">Uncharacterized protein</fullName>
    </submittedName>
</protein>
<comment type="caution">
    <text evidence="1">The sequence shown here is derived from an EMBL/GenBank/DDBJ whole genome shotgun (WGS) entry which is preliminary data.</text>
</comment>
<reference evidence="1" key="1">
    <citation type="journal article" date="2021" name="Nat. Commun.">
        <title>Genetic determinants of endophytism in the Arabidopsis root mycobiome.</title>
        <authorList>
            <person name="Mesny F."/>
            <person name="Miyauchi S."/>
            <person name="Thiergart T."/>
            <person name="Pickel B."/>
            <person name="Atanasova L."/>
            <person name="Karlsson M."/>
            <person name="Huettel B."/>
            <person name="Barry K.W."/>
            <person name="Haridas S."/>
            <person name="Chen C."/>
            <person name="Bauer D."/>
            <person name="Andreopoulos W."/>
            <person name="Pangilinan J."/>
            <person name="LaButti K."/>
            <person name="Riley R."/>
            <person name="Lipzen A."/>
            <person name="Clum A."/>
            <person name="Drula E."/>
            <person name="Henrissat B."/>
            <person name="Kohler A."/>
            <person name="Grigoriev I.V."/>
            <person name="Martin F.M."/>
            <person name="Hacquard S."/>
        </authorList>
    </citation>
    <scope>NUCLEOTIDE SEQUENCE</scope>
    <source>
        <strain evidence="1">MPI-CAGE-CH-0230</strain>
    </source>
</reference>
<organism evidence="1 2">
    <name type="scientific">Microdochium trichocladiopsis</name>
    <dbReference type="NCBI Taxonomy" id="1682393"/>
    <lineage>
        <taxon>Eukaryota</taxon>
        <taxon>Fungi</taxon>
        <taxon>Dikarya</taxon>
        <taxon>Ascomycota</taxon>
        <taxon>Pezizomycotina</taxon>
        <taxon>Sordariomycetes</taxon>
        <taxon>Xylariomycetidae</taxon>
        <taxon>Xylariales</taxon>
        <taxon>Microdochiaceae</taxon>
        <taxon>Microdochium</taxon>
    </lineage>
</organism>
<dbReference type="Proteomes" id="UP000756346">
    <property type="component" value="Unassembled WGS sequence"/>
</dbReference>
<dbReference type="EMBL" id="JAGTJQ010000007">
    <property type="protein sequence ID" value="KAH7028210.1"/>
    <property type="molecule type" value="Genomic_DNA"/>
</dbReference>
<evidence type="ECO:0000313" key="2">
    <source>
        <dbReference type="Proteomes" id="UP000756346"/>
    </source>
</evidence>
<name>A0A9P9BSD2_9PEZI</name>
<sequence>TILLRRAPWARTRHSVSLVRLASPRYPRSHRRAWCCLSVPRHSCLSRRWKFLEPKTFTLLSLFYRDYQIYCHPSPYTPRSRDVVWRTNCQQVLLGLSYLS</sequence>
<feature type="non-terminal residue" evidence="1">
    <location>
        <position position="1"/>
    </location>
</feature>
<proteinExistence type="predicted"/>
<accession>A0A9P9BSD2</accession>
<evidence type="ECO:0000313" key="1">
    <source>
        <dbReference type="EMBL" id="KAH7028210.1"/>
    </source>
</evidence>